<evidence type="ECO:0000313" key="4">
    <source>
        <dbReference type="EMBL" id="SRX91927.1"/>
    </source>
</evidence>
<evidence type="ECO:0000256" key="2">
    <source>
        <dbReference type="PROSITE-ProRule" id="PRU00703"/>
    </source>
</evidence>
<gene>
    <name evidence="4" type="ORF">MSP7336_00148</name>
</gene>
<dbReference type="PROSITE" id="PS51371">
    <property type="entry name" value="CBS"/>
    <property type="match status" value="2"/>
</dbReference>
<accession>A0A1E3TII1</accession>
<feature type="domain" description="CBS" evidence="3">
    <location>
        <begin position="1"/>
        <end position="65"/>
    </location>
</feature>
<dbReference type="SUPFAM" id="SSF54631">
    <property type="entry name" value="CBS-domain pair"/>
    <property type="match status" value="1"/>
</dbReference>
<reference evidence="4 5" key="1">
    <citation type="submission" date="2018-05" db="EMBL/GenBank/DDBJ databases">
        <authorList>
            <consortium name="IHU Genomes"/>
        </authorList>
    </citation>
    <scope>NUCLEOTIDE SEQUENCE [LARGE SCALE GENOMIC DNA]</scope>
    <source>
        <strain evidence="4 5">P7336</strain>
    </source>
</reference>
<keyword evidence="5" id="KW-1185">Reference proteome</keyword>
<sequence>MQAHEIAMAAPTVRMDDPVSKAVQLMAVNRLPGLVVVDEADRPAAVLPGTQVLRMAIPESYQDDSALVHTVDEVHADLFWHGPGKLSVRDCLPDPVAKPATVAPEATLLEIATKMAKKRSPLVAVVDRDGKLTGAVTLERLLISLAVAGPSD</sequence>
<dbReference type="AlphaFoldDB" id="A0A1E3TII1"/>
<organism evidence="4 5">
    <name type="scientific">Mycobacterium shimoidei</name>
    <dbReference type="NCBI Taxonomy" id="29313"/>
    <lineage>
        <taxon>Bacteria</taxon>
        <taxon>Bacillati</taxon>
        <taxon>Actinomycetota</taxon>
        <taxon>Actinomycetes</taxon>
        <taxon>Mycobacteriales</taxon>
        <taxon>Mycobacteriaceae</taxon>
        <taxon>Mycobacterium</taxon>
    </lineage>
</organism>
<protein>
    <submittedName>
        <fullName evidence="4">Putative signal transduction protein with Cystathionine beta-synthase domains [Nocardia brasiliensis ATCC]</fullName>
    </submittedName>
</protein>
<dbReference type="InterPro" id="IPR000644">
    <property type="entry name" value="CBS_dom"/>
</dbReference>
<dbReference type="InterPro" id="IPR051257">
    <property type="entry name" value="Diverse_CBS-Domain"/>
</dbReference>
<keyword evidence="1 2" id="KW-0129">CBS domain</keyword>
<evidence type="ECO:0000313" key="5">
    <source>
        <dbReference type="Proteomes" id="UP000252015"/>
    </source>
</evidence>
<dbReference type="STRING" id="29313.BHQ16_07320"/>
<evidence type="ECO:0000259" key="3">
    <source>
        <dbReference type="PROSITE" id="PS51371"/>
    </source>
</evidence>
<dbReference type="OrthoDB" id="3535009at2"/>
<dbReference type="CDD" id="cd17788">
    <property type="entry name" value="CBS_pair_bac"/>
    <property type="match status" value="1"/>
</dbReference>
<dbReference type="RefSeq" id="WP_069395362.1">
    <property type="nucleotide sequence ID" value="NZ_JACKUN010000014.1"/>
</dbReference>
<dbReference type="Proteomes" id="UP000252015">
    <property type="component" value="Unassembled WGS sequence"/>
</dbReference>
<name>A0A1E3TII1_MYCSH</name>
<dbReference type="PANTHER" id="PTHR43080">
    <property type="entry name" value="CBS DOMAIN-CONTAINING PROTEIN CBSX3, MITOCHONDRIAL"/>
    <property type="match status" value="1"/>
</dbReference>
<dbReference type="SMART" id="SM00116">
    <property type="entry name" value="CBS"/>
    <property type="match status" value="2"/>
</dbReference>
<dbReference type="InterPro" id="IPR046342">
    <property type="entry name" value="CBS_dom_sf"/>
</dbReference>
<dbReference type="Pfam" id="PF00571">
    <property type="entry name" value="CBS"/>
    <property type="match status" value="2"/>
</dbReference>
<proteinExistence type="predicted"/>
<evidence type="ECO:0000256" key="1">
    <source>
        <dbReference type="ARBA" id="ARBA00023122"/>
    </source>
</evidence>
<dbReference type="Gene3D" id="3.10.580.10">
    <property type="entry name" value="CBS-domain"/>
    <property type="match status" value="1"/>
</dbReference>
<dbReference type="PANTHER" id="PTHR43080:SF2">
    <property type="entry name" value="CBS DOMAIN-CONTAINING PROTEIN"/>
    <property type="match status" value="1"/>
</dbReference>
<feature type="domain" description="CBS" evidence="3">
    <location>
        <begin position="93"/>
        <end position="152"/>
    </location>
</feature>
<dbReference type="EMBL" id="UEGW01000001">
    <property type="protein sequence ID" value="SRX91927.1"/>
    <property type="molecule type" value="Genomic_DNA"/>
</dbReference>